<dbReference type="Gene3D" id="1.10.10.10">
    <property type="entry name" value="Winged helix-like DNA-binding domain superfamily/Winged helix DNA-binding domain"/>
    <property type="match status" value="1"/>
</dbReference>
<reference evidence="1" key="1">
    <citation type="journal article" date="2015" name="Nature">
        <title>Complex archaea that bridge the gap between prokaryotes and eukaryotes.</title>
        <authorList>
            <person name="Spang A."/>
            <person name="Saw J.H."/>
            <person name="Jorgensen S.L."/>
            <person name="Zaremba-Niedzwiedzka K."/>
            <person name="Martijn J."/>
            <person name="Lind A.E."/>
            <person name="van Eijk R."/>
            <person name="Schleper C."/>
            <person name="Guy L."/>
            <person name="Ettema T.J."/>
        </authorList>
    </citation>
    <scope>NUCLEOTIDE SEQUENCE</scope>
</reference>
<dbReference type="InterPro" id="IPR036388">
    <property type="entry name" value="WH-like_DNA-bd_sf"/>
</dbReference>
<gene>
    <name evidence="1" type="ORF">LCGC14_1021210</name>
</gene>
<dbReference type="AlphaFoldDB" id="A0A0F9R3B0"/>
<protein>
    <submittedName>
        <fullName evidence="1">Uncharacterized protein</fullName>
    </submittedName>
</protein>
<sequence length="135" mass="16345">IYEFIVKNPGTYFNRVVKVLNLSNHVIIWHLEILLKFEYIKKQNIDNHDIFFDFNYRLRNTELKYFTSKEKSKLIIDYLKINDIGVVKTRLSTDLKLHINTATKYLTFLEHFQVVVKRRLSSKTLFFLHDDFLEN</sequence>
<organism evidence="1">
    <name type="scientific">marine sediment metagenome</name>
    <dbReference type="NCBI Taxonomy" id="412755"/>
    <lineage>
        <taxon>unclassified sequences</taxon>
        <taxon>metagenomes</taxon>
        <taxon>ecological metagenomes</taxon>
    </lineage>
</organism>
<proteinExistence type="predicted"/>
<dbReference type="EMBL" id="LAZR01004082">
    <property type="protein sequence ID" value="KKN11958.1"/>
    <property type="molecule type" value="Genomic_DNA"/>
</dbReference>
<accession>A0A0F9R3B0</accession>
<dbReference type="PANTHER" id="PTHR36216">
    <property type="entry name" value="TRANSCRIPTIONAL REGULATOR, TRMB"/>
    <property type="match status" value="1"/>
</dbReference>
<feature type="non-terminal residue" evidence="1">
    <location>
        <position position="1"/>
    </location>
</feature>
<name>A0A0F9R3B0_9ZZZZ</name>
<dbReference type="PANTHER" id="PTHR36216:SF1">
    <property type="entry name" value="HTH ARSR-TYPE DOMAIN-CONTAINING PROTEIN"/>
    <property type="match status" value="1"/>
</dbReference>
<evidence type="ECO:0000313" key="1">
    <source>
        <dbReference type="EMBL" id="KKN11958.1"/>
    </source>
</evidence>
<comment type="caution">
    <text evidence="1">The sequence shown here is derived from an EMBL/GenBank/DDBJ whole genome shotgun (WGS) entry which is preliminary data.</text>
</comment>